<name>A0A2J6QDM9_9HELO</name>
<dbReference type="InterPro" id="IPR011057">
    <property type="entry name" value="Mss4-like_sf"/>
</dbReference>
<accession>A0A2J6QDM9</accession>
<sequence>MSRERPISGGCSCGRNRYVIRIPQDATERPQVFFDNSHAQRRSQATPLSAWLRVPLSWYQSTTLAFFDDETQSTIRRAYTSPQEQSSKRHFCGFCGTPLSYWSESPPSEADYISLTLGSLSSNDLRDLEELGLLPKEAVEDAEHDNEKIESVIHAGNNDATEGLPWFESLVQGSRLGNMRRSWGSRQSGSGRFKVEWEIMEWTEGDVGDTASPAKRKIGEVDESDA</sequence>
<proteinExistence type="predicted"/>
<organism evidence="2 3">
    <name type="scientific">Hyaloscypha hepaticicola</name>
    <dbReference type="NCBI Taxonomy" id="2082293"/>
    <lineage>
        <taxon>Eukaryota</taxon>
        <taxon>Fungi</taxon>
        <taxon>Dikarya</taxon>
        <taxon>Ascomycota</taxon>
        <taxon>Pezizomycotina</taxon>
        <taxon>Leotiomycetes</taxon>
        <taxon>Helotiales</taxon>
        <taxon>Hyaloscyphaceae</taxon>
        <taxon>Hyaloscypha</taxon>
    </lineage>
</organism>
<dbReference type="Proteomes" id="UP000235672">
    <property type="component" value="Unassembled WGS sequence"/>
</dbReference>
<dbReference type="AlphaFoldDB" id="A0A2J6QDM9"/>
<feature type="non-terminal residue" evidence="2">
    <location>
        <position position="226"/>
    </location>
</feature>
<dbReference type="SUPFAM" id="SSF51316">
    <property type="entry name" value="Mss4-like"/>
    <property type="match status" value="1"/>
</dbReference>
<gene>
    <name evidence="2" type="ORF">NA56DRAFT_536514</name>
</gene>
<evidence type="ECO:0000256" key="1">
    <source>
        <dbReference type="SAM" id="MobiDB-lite"/>
    </source>
</evidence>
<dbReference type="OrthoDB" id="3907216at2759"/>
<evidence type="ECO:0000313" key="2">
    <source>
        <dbReference type="EMBL" id="PMD24357.1"/>
    </source>
</evidence>
<evidence type="ECO:0008006" key="4">
    <source>
        <dbReference type="Google" id="ProtNLM"/>
    </source>
</evidence>
<protein>
    <recommendedName>
        <fullName evidence="4">CENP-V/GFA domain-containing protein</fullName>
    </recommendedName>
</protein>
<evidence type="ECO:0000313" key="3">
    <source>
        <dbReference type="Proteomes" id="UP000235672"/>
    </source>
</evidence>
<dbReference type="Gene3D" id="2.170.150.70">
    <property type="match status" value="1"/>
</dbReference>
<dbReference type="STRING" id="1745343.A0A2J6QDM9"/>
<feature type="region of interest" description="Disordered" evidence="1">
    <location>
        <begin position="207"/>
        <end position="226"/>
    </location>
</feature>
<dbReference type="EMBL" id="KZ613473">
    <property type="protein sequence ID" value="PMD24357.1"/>
    <property type="molecule type" value="Genomic_DNA"/>
</dbReference>
<keyword evidence="3" id="KW-1185">Reference proteome</keyword>
<reference evidence="2 3" key="1">
    <citation type="submission" date="2016-05" db="EMBL/GenBank/DDBJ databases">
        <title>A degradative enzymes factory behind the ericoid mycorrhizal symbiosis.</title>
        <authorList>
            <consortium name="DOE Joint Genome Institute"/>
            <person name="Martino E."/>
            <person name="Morin E."/>
            <person name="Grelet G."/>
            <person name="Kuo A."/>
            <person name="Kohler A."/>
            <person name="Daghino S."/>
            <person name="Barry K."/>
            <person name="Choi C."/>
            <person name="Cichocki N."/>
            <person name="Clum A."/>
            <person name="Copeland A."/>
            <person name="Hainaut M."/>
            <person name="Haridas S."/>
            <person name="Labutti K."/>
            <person name="Lindquist E."/>
            <person name="Lipzen A."/>
            <person name="Khouja H.-R."/>
            <person name="Murat C."/>
            <person name="Ohm R."/>
            <person name="Olson A."/>
            <person name="Spatafora J."/>
            <person name="Veneault-Fourrey C."/>
            <person name="Henrissat B."/>
            <person name="Grigoriev I."/>
            <person name="Martin F."/>
            <person name="Perotto S."/>
        </authorList>
    </citation>
    <scope>NUCLEOTIDE SEQUENCE [LARGE SCALE GENOMIC DNA]</scope>
    <source>
        <strain evidence="2 3">UAMH 7357</strain>
    </source>
</reference>